<dbReference type="CDD" id="cd00609">
    <property type="entry name" value="AAT_like"/>
    <property type="match status" value="1"/>
</dbReference>
<dbReference type="InterPro" id="IPR004839">
    <property type="entry name" value="Aminotransferase_I/II_large"/>
</dbReference>
<comment type="caution">
    <text evidence="6">The sequence shown here is derived from an EMBL/GenBank/DDBJ whole genome shotgun (WGS) entry which is preliminary data.</text>
</comment>
<dbReference type="Gene3D" id="3.40.640.10">
    <property type="entry name" value="Type I PLP-dependent aspartate aminotransferase-like (Major domain)"/>
    <property type="match status" value="1"/>
</dbReference>
<keyword evidence="4" id="KW-0663">Pyridoxal phosphate</keyword>
<proteinExistence type="predicted"/>
<evidence type="ECO:0000256" key="3">
    <source>
        <dbReference type="ARBA" id="ARBA00022679"/>
    </source>
</evidence>
<dbReference type="GO" id="GO:0008483">
    <property type="term" value="F:transaminase activity"/>
    <property type="evidence" value="ECO:0007669"/>
    <property type="project" value="UniProtKB-KW"/>
</dbReference>
<name>A0A0F8WCK1_9ZZZZ</name>
<dbReference type="AlphaFoldDB" id="A0A0F8WCK1"/>
<dbReference type="EMBL" id="LAZR01066054">
    <property type="protein sequence ID" value="KKK54318.1"/>
    <property type="molecule type" value="Genomic_DNA"/>
</dbReference>
<feature type="domain" description="Aminotransferase class I/classII large" evidence="5">
    <location>
        <begin position="136"/>
        <end position="343"/>
    </location>
</feature>
<dbReference type="Pfam" id="PF00155">
    <property type="entry name" value="Aminotran_1_2"/>
    <property type="match status" value="1"/>
</dbReference>
<keyword evidence="2" id="KW-0032">Aminotransferase</keyword>
<keyword evidence="3" id="KW-0808">Transferase</keyword>
<dbReference type="InterPro" id="IPR019942">
    <property type="entry name" value="DapL/ALD1"/>
</dbReference>
<dbReference type="SUPFAM" id="SSF53383">
    <property type="entry name" value="PLP-dependent transferases"/>
    <property type="match status" value="1"/>
</dbReference>
<sequence length="344" mass="38352">MKEIENISGETPKFIGIGSLVPLVKSMKGSKKNGIESFIYALITLRKLLPHSFIHAFGIGGTMAYLGILGGIDSYDSNGWIQKAAYGVIQLPGVSDRFLKKENHKRPNIINGRKQNISYLPLLEENNFEPLLPDEKLDIIYLCSPNNPTGQVFSKKTLKNWVDYAKKNNSLIIFDGAYEAFISSKDSVKSIYEITGAKDVAIEMRSFSKKAGFTSLRCSYLVIPKNIKTLDNLSINSLWNRYIDTKFGGISYLIQKAAEATYSDPGKAQINSIISTYMQNTKTLLFGLKKLNYTVYGGIDSPYVWCKCPKNVKSMDFFDKLLEKNICAIPGIGFGSSGEGFVRF</sequence>
<dbReference type="GO" id="GO:0030170">
    <property type="term" value="F:pyridoxal phosphate binding"/>
    <property type="evidence" value="ECO:0007669"/>
    <property type="project" value="InterPro"/>
</dbReference>
<evidence type="ECO:0000256" key="4">
    <source>
        <dbReference type="ARBA" id="ARBA00022898"/>
    </source>
</evidence>
<evidence type="ECO:0000259" key="5">
    <source>
        <dbReference type="Pfam" id="PF00155"/>
    </source>
</evidence>
<dbReference type="InterPro" id="IPR015421">
    <property type="entry name" value="PyrdxlP-dep_Trfase_major"/>
</dbReference>
<gene>
    <name evidence="6" type="ORF">LCGC14_3085950</name>
</gene>
<accession>A0A0F8WCK1</accession>
<dbReference type="PANTHER" id="PTHR43144">
    <property type="entry name" value="AMINOTRANSFERASE"/>
    <property type="match status" value="1"/>
</dbReference>
<reference evidence="6" key="1">
    <citation type="journal article" date="2015" name="Nature">
        <title>Complex archaea that bridge the gap between prokaryotes and eukaryotes.</title>
        <authorList>
            <person name="Spang A."/>
            <person name="Saw J.H."/>
            <person name="Jorgensen S.L."/>
            <person name="Zaremba-Niedzwiedzka K."/>
            <person name="Martijn J."/>
            <person name="Lind A.E."/>
            <person name="van Eijk R."/>
            <person name="Schleper C."/>
            <person name="Guy L."/>
            <person name="Ettema T.J."/>
        </authorList>
    </citation>
    <scope>NUCLEOTIDE SEQUENCE</scope>
</reference>
<comment type="cofactor">
    <cofactor evidence="1">
        <name>pyridoxal 5'-phosphate</name>
        <dbReference type="ChEBI" id="CHEBI:597326"/>
    </cofactor>
</comment>
<evidence type="ECO:0000313" key="6">
    <source>
        <dbReference type="EMBL" id="KKK54318.1"/>
    </source>
</evidence>
<dbReference type="InterPro" id="IPR015424">
    <property type="entry name" value="PyrdxlP-dep_Trfase"/>
</dbReference>
<feature type="non-terminal residue" evidence="6">
    <location>
        <position position="344"/>
    </location>
</feature>
<protein>
    <recommendedName>
        <fullName evidence="5">Aminotransferase class I/classII large domain-containing protein</fullName>
    </recommendedName>
</protein>
<dbReference type="Gene3D" id="3.90.1150.10">
    <property type="entry name" value="Aspartate Aminotransferase, domain 1"/>
    <property type="match status" value="1"/>
</dbReference>
<dbReference type="InterPro" id="IPR015422">
    <property type="entry name" value="PyrdxlP-dep_Trfase_small"/>
</dbReference>
<organism evidence="6">
    <name type="scientific">marine sediment metagenome</name>
    <dbReference type="NCBI Taxonomy" id="412755"/>
    <lineage>
        <taxon>unclassified sequences</taxon>
        <taxon>metagenomes</taxon>
        <taxon>ecological metagenomes</taxon>
    </lineage>
</organism>
<evidence type="ECO:0000256" key="2">
    <source>
        <dbReference type="ARBA" id="ARBA00022576"/>
    </source>
</evidence>
<evidence type="ECO:0000256" key="1">
    <source>
        <dbReference type="ARBA" id="ARBA00001933"/>
    </source>
</evidence>